<dbReference type="Pfam" id="PF07298">
    <property type="entry name" value="NnrU"/>
    <property type="match status" value="1"/>
</dbReference>
<evidence type="ECO:0000313" key="7">
    <source>
        <dbReference type="EMBL" id="AGI69549.1"/>
    </source>
</evidence>
<accession>M9RA89</accession>
<dbReference type="Proteomes" id="UP000005307">
    <property type="component" value="Chromosome"/>
</dbReference>
<feature type="transmembrane region" description="Helical" evidence="5">
    <location>
        <begin position="118"/>
        <end position="135"/>
    </location>
</feature>
<keyword evidence="4 5" id="KW-0472">Membrane</keyword>
<keyword evidence="2 5" id="KW-0812">Transmembrane</keyword>
<dbReference type="RefSeq" id="WP_015501472.1">
    <property type="nucleotide sequence ID" value="NC_020911.1"/>
</dbReference>
<reference evidence="7 8" key="1">
    <citation type="journal article" date="2013" name="PLoS ONE">
        <title>Poles Apart: Arctic and Antarctic Octadecabacter strains Share High Genome Plasticity and a New Type of Xanthorhodopsin.</title>
        <authorList>
            <person name="Vollmers J."/>
            <person name="Voget S."/>
            <person name="Dietrich S."/>
            <person name="Gollnow K."/>
            <person name="Smits M."/>
            <person name="Meyer K."/>
            <person name="Brinkhoff T."/>
            <person name="Simon M."/>
            <person name="Daniel R."/>
        </authorList>
    </citation>
    <scope>NUCLEOTIDE SEQUENCE [LARGE SCALE GENOMIC DNA]</scope>
    <source>
        <strain evidence="7 8">307</strain>
    </source>
</reference>
<dbReference type="eggNOG" id="COG4094">
    <property type="taxonomic scope" value="Bacteria"/>
</dbReference>
<keyword evidence="3 5" id="KW-1133">Transmembrane helix</keyword>
<comment type="subcellular location">
    <subcellularLocation>
        <location evidence="1">Membrane</location>
        <topology evidence="1">Multi-pass membrane protein</topology>
    </subcellularLocation>
</comment>
<evidence type="ECO:0000256" key="2">
    <source>
        <dbReference type="ARBA" id="ARBA00022692"/>
    </source>
</evidence>
<proteinExistence type="predicted"/>
<dbReference type="STRING" id="391626.OAN307_c41510"/>
<evidence type="ECO:0000313" key="8">
    <source>
        <dbReference type="Proteomes" id="UP000005307"/>
    </source>
</evidence>
<dbReference type="InterPro" id="IPR009915">
    <property type="entry name" value="NnrU_dom"/>
</dbReference>
<dbReference type="OrthoDB" id="5293641at2"/>
<dbReference type="AlphaFoldDB" id="M9RA89"/>
<organism evidence="7 8">
    <name type="scientific">Octadecabacter antarcticus 307</name>
    <dbReference type="NCBI Taxonomy" id="391626"/>
    <lineage>
        <taxon>Bacteria</taxon>
        <taxon>Pseudomonadati</taxon>
        <taxon>Pseudomonadota</taxon>
        <taxon>Alphaproteobacteria</taxon>
        <taxon>Rhodobacterales</taxon>
        <taxon>Roseobacteraceae</taxon>
        <taxon>Octadecabacter</taxon>
    </lineage>
</organism>
<keyword evidence="8" id="KW-1185">Reference proteome</keyword>
<dbReference type="KEGG" id="oat:OAN307_c41510"/>
<evidence type="ECO:0000259" key="6">
    <source>
        <dbReference type="Pfam" id="PF07298"/>
    </source>
</evidence>
<evidence type="ECO:0000256" key="1">
    <source>
        <dbReference type="ARBA" id="ARBA00004141"/>
    </source>
</evidence>
<evidence type="ECO:0000256" key="5">
    <source>
        <dbReference type="SAM" id="Phobius"/>
    </source>
</evidence>
<evidence type="ECO:0000256" key="3">
    <source>
        <dbReference type="ARBA" id="ARBA00022989"/>
    </source>
</evidence>
<protein>
    <submittedName>
        <fullName evidence="7">Putative NnrU family protein</fullName>
    </submittedName>
</protein>
<gene>
    <name evidence="7" type="ORF">OAN307_c41510</name>
</gene>
<dbReference type="EMBL" id="CP003740">
    <property type="protein sequence ID" value="AGI69549.1"/>
    <property type="molecule type" value="Genomic_DNA"/>
</dbReference>
<sequence length="181" mass="19466">MIVLIFGLNLWVGAHAWKRVAPDHRATFGDKGNTIVAIASAVAIVLMVLGYRAADGMVFWGRNGAGTGINNLLMIFAFYLFAASGKSTRITRWIRHPQLTSVVVWSVAHLLVNGDTPSFVLFGGLGIWALAKMVLINRATGPRGAYHAPPIKSEVIAVVATLVVFSIAAAIHIWLGYNPFG</sequence>
<name>M9RA89_9RHOB</name>
<dbReference type="GO" id="GO:0016020">
    <property type="term" value="C:membrane"/>
    <property type="evidence" value="ECO:0007669"/>
    <property type="project" value="UniProtKB-SubCell"/>
</dbReference>
<feature type="transmembrane region" description="Helical" evidence="5">
    <location>
        <begin position="35"/>
        <end position="54"/>
    </location>
</feature>
<feature type="transmembrane region" description="Helical" evidence="5">
    <location>
        <begin position="155"/>
        <end position="175"/>
    </location>
</feature>
<dbReference type="HOGENOM" id="CLU_104582_1_0_5"/>
<feature type="domain" description="NnrU" evidence="6">
    <location>
        <begin position="3"/>
        <end position="178"/>
    </location>
</feature>
<feature type="transmembrane region" description="Helical" evidence="5">
    <location>
        <begin position="60"/>
        <end position="81"/>
    </location>
</feature>
<evidence type="ECO:0000256" key="4">
    <source>
        <dbReference type="ARBA" id="ARBA00023136"/>
    </source>
</evidence>